<proteinExistence type="predicted"/>
<organism evidence="2 3">
    <name type="scientific">Actinomyces ruminicola</name>
    <dbReference type="NCBI Taxonomy" id="332524"/>
    <lineage>
        <taxon>Bacteria</taxon>
        <taxon>Bacillati</taxon>
        <taxon>Actinomycetota</taxon>
        <taxon>Actinomycetes</taxon>
        <taxon>Actinomycetales</taxon>
        <taxon>Actinomycetaceae</taxon>
        <taxon>Actinomyces</taxon>
    </lineage>
</organism>
<sequence length="50" mass="5578">MNGTTVAAATTTCMHKSTTQRGRTRSEIRHECIQAGTRLTRQTFTLPLRS</sequence>
<feature type="region of interest" description="Disordered" evidence="1">
    <location>
        <begin position="1"/>
        <end position="25"/>
    </location>
</feature>
<evidence type="ECO:0000256" key="1">
    <source>
        <dbReference type="SAM" id="MobiDB-lite"/>
    </source>
</evidence>
<evidence type="ECO:0000313" key="2">
    <source>
        <dbReference type="EMBL" id="SDM87973.1"/>
    </source>
</evidence>
<dbReference type="EMBL" id="FNHU01000008">
    <property type="protein sequence ID" value="SDM87973.1"/>
    <property type="molecule type" value="Genomic_DNA"/>
</dbReference>
<feature type="compositionally biased region" description="Polar residues" evidence="1">
    <location>
        <begin position="1"/>
        <end position="21"/>
    </location>
</feature>
<reference evidence="2 3" key="1">
    <citation type="submission" date="2016-10" db="EMBL/GenBank/DDBJ databases">
        <authorList>
            <person name="de Groot N.N."/>
        </authorList>
    </citation>
    <scope>NUCLEOTIDE SEQUENCE [LARGE SCALE GENOMIC DNA]</scope>
    <source>
        <strain evidence="2 3">KPR-7B</strain>
    </source>
</reference>
<gene>
    <name evidence="2" type="ORF">SAMN04487766_10848</name>
</gene>
<dbReference type="Proteomes" id="UP000199671">
    <property type="component" value="Unassembled WGS sequence"/>
</dbReference>
<name>A0A1G9WV39_9ACTO</name>
<protein>
    <submittedName>
        <fullName evidence="2">Uncharacterized protein</fullName>
    </submittedName>
</protein>
<accession>A0A1G9WV39</accession>
<evidence type="ECO:0000313" key="3">
    <source>
        <dbReference type="Proteomes" id="UP000199671"/>
    </source>
</evidence>
<dbReference type="AlphaFoldDB" id="A0A1G9WV39"/>